<evidence type="ECO:0000256" key="1">
    <source>
        <dbReference type="SAM" id="MobiDB-lite"/>
    </source>
</evidence>
<keyword evidence="3" id="KW-1185">Reference proteome</keyword>
<feature type="compositionally biased region" description="Polar residues" evidence="1">
    <location>
        <begin position="53"/>
        <end position="63"/>
    </location>
</feature>
<dbReference type="RefSeq" id="WP_187780440.1">
    <property type="nucleotide sequence ID" value="NZ_JBHTKP010000009.1"/>
</dbReference>
<name>A0ABR7RC23_9PROT</name>
<feature type="region of interest" description="Disordered" evidence="1">
    <location>
        <begin position="35"/>
        <end position="63"/>
    </location>
</feature>
<dbReference type="Proteomes" id="UP000603940">
    <property type="component" value="Unassembled WGS sequence"/>
</dbReference>
<evidence type="ECO:0000313" key="3">
    <source>
        <dbReference type="Proteomes" id="UP000603940"/>
    </source>
</evidence>
<comment type="caution">
    <text evidence="2">The sequence shown here is derived from an EMBL/GenBank/DDBJ whole genome shotgun (WGS) entry which is preliminary data.</text>
</comment>
<accession>A0ABR7RC23</accession>
<reference evidence="2 3" key="1">
    <citation type="journal article" date="2009" name="Int. J. Syst. Evol. Microbiol.">
        <title>Transfer of Teichococcus ludipueritiae and Muricoccus roseus to the genus Roseomonas, as Roseomonas ludipueritiae comb. nov. and Roseomonas rosea comb. nov., respectively, and emended description of the genus Roseomonas.</title>
        <authorList>
            <person name="Sanchez-Porro C."/>
            <person name="Gallego V."/>
            <person name="Busse H.J."/>
            <person name="Kampfer P."/>
            <person name="Ventosa A."/>
        </authorList>
    </citation>
    <scope>NUCLEOTIDE SEQUENCE [LARGE SCALE GENOMIC DNA]</scope>
    <source>
        <strain evidence="2 3">DSM 14915</strain>
    </source>
</reference>
<proteinExistence type="predicted"/>
<dbReference type="EMBL" id="JACTUZ010000144">
    <property type="protein sequence ID" value="MBC9179404.1"/>
    <property type="molecule type" value="Genomic_DNA"/>
</dbReference>
<sequence length="63" mass="6976">MDIGFAIPDQLAAKVVAQLRHHGAARRGWMGIELRPKEESGKAGARQPRRSPVVSTWERTAAR</sequence>
<evidence type="ECO:0000313" key="2">
    <source>
        <dbReference type="EMBL" id="MBC9179404.1"/>
    </source>
</evidence>
<organism evidence="2 3">
    <name type="scientific">Pseudoroseomonas ludipueritiae</name>
    <dbReference type="NCBI Taxonomy" id="198093"/>
    <lineage>
        <taxon>Bacteria</taxon>
        <taxon>Pseudomonadati</taxon>
        <taxon>Pseudomonadota</taxon>
        <taxon>Alphaproteobacteria</taxon>
        <taxon>Acetobacterales</taxon>
        <taxon>Acetobacteraceae</taxon>
        <taxon>Pseudoroseomonas</taxon>
    </lineage>
</organism>
<gene>
    <name evidence="2" type="ORF">IBL25_20895</name>
</gene>
<protein>
    <submittedName>
        <fullName evidence="2">Uncharacterized protein</fullName>
    </submittedName>
</protein>